<evidence type="ECO:0000259" key="8">
    <source>
        <dbReference type="Pfam" id="PF01757"/>
    </source>
</evidence>
<accession>A0A0R1RM09</accession>
<dbReference type="KEGG" id="lol:LACOL_0547"/>
<organism evidence="9 10">
    <name type="scientific">Paucilactobacillus oligofermentans DSM 15707 = LMG 22743</name>
    <dbReference type="NCBI Taxonomy" id="1423778"/>
    <lineage>
        <taxon>Bacteria</taxon>
        <taxon>Bacillati</taxon>
        <taxon>Bacillota</taxon>
        <taxon>Bacilli</taxon>
        <taxon>Lactobacillales</taxon>
        <taxon>Lactobacillaceae</taxon>
        <taxon>Paucilactobacillus</taxon>
    </lineage>
</organism>
<dbReference type="GO" id="GO:0016413">
    <property type="term" value="F:O-acetyltransferase activity"/>
    <property type="evidence" value="ECO:0007669"/>
    <property type="project" value="TreeGrafter"/>
</dbReference>
<feature type="transmembrane region" description="Helical" evidence="7">
    <location>
        <begin position="340"/>
        <end position="363"/>
    </location>
</feature>
<feature type="domain" description="Acyltransferase 3" evidence="8">
    <location>
        <begin position="12"/>
        <end position="360"/>
    </location>
</feature>
<proteinExistence type="inferred from homology"/>
<keyword evidence="4 7" id="KW-0812">Transmembrane</keyword>
<evidence type="ECO:0000256" key="2">
    <source>
        <dbReference type="ARBA" id="ARBA00007400"/>
    </source>
</evidence>
<feature type="transmembrane region" description="Helical" evidence="7">
    <location>
        <begin position="312"/>
        <end position="334"/>
    </location>
</feature>
<dbReference type="InterPro" id="IPR002656">
    <property type="entry name" value="Acyl_transf_3_dom"/>
</dbReference>
<feature type="transmembrane region" description="Helical" evidence="7">
    <location>
        <begin position="272"/>
        <end position="291"/>
    </location>
</feature>
<feature type="transmembrane region" description="Helical" evidence="7">
    <location>
        <begin position="133"/>
        <end position="152"/>
    </location>
</feature>
<dbReference type="STRING" id="1423778.FC70_GL000753"/>
<evidence type="ECO:0000256" key="6">
    <source>
        <dbReference type="ARBA" id="ARBA00023136"/>
    </source>
</evidence>
<dbReference type="GO" id="GO:0005886">
    <property type="term" value="C:plasma membrane"/>
    <property type="evidence" value="ECO:0007669"/>
    <property type="project" value="UniProtKB-SubCell"/>
</dbReference>
<keyword evidence="6 7" id="KW-0472">Membrane</keyword>
<dbReference type="GO" id="GO:0009246">
    <property type="term" value="P:enterobacterial common antigen biosynthetic process"/>
    <property type="evidence" value="ECO:0007669"/>
    <property type="project" value="TreeGrafter"/>
</dbReference>
<feature type="transmembrane region" description="Helical" evidence="7">
    <location>
        <begin position="164"/>
        <end position="185"/>
    </location>
</feature>
<dbReference type="Pfam" id="PF01757">
    <property type="entry name" value="Acyl_transf_3"/>
    <property type="match status" value="1"/>
</dbReference>
<feature type="transmembrane region" description="Helical" evidence="7">
    <location>
        <begin position="197"/>
        <end position="221"/>
    </location>
</feature>
<evidence type="ECO:0000313" key="9">
    <source>
        <dbReference type="EMBL" id="KRL55157.1"/>
    </source>
</evidence>
<keyword evidence="5 7" id="KW-1133">Transmembrane helix</keyword>
<dbReference type="EMBL" id="AZFE01000031">
    <property type="protein sequence ID" value="KRL55157.1"/>
    <property type="molecule type" value="Genomic_DNA"/>
</dbReference>
<feature type="transmembrane region" description="Helical" evidence="7">
    <location>
        <begin position="95"/>
        <end position="113"/>
    </location>
</feature>
<dbReference type="PATRIC" id="fig|1423778.4.peg.785"/>
<feature type="transmembrane region" description="Helical" evidence="7">
    <location>
        <begin position="233"/>
        <end position="252"/>
    </location>
</feature>
<evidence type="ECO:0000256" key="7">
    <source>
        <dbReference type="SAM" id="Phobius"/>
    </source>
</evidence>
<dbReference type="Proteomes" id="UP000051697">
    <property type="component" value="Unassembled WGS sequence"/>
</dbReference>
<sequence>MASTTKKKKYLYEVDLMRVIFIFGVLANHATSVIISQMVKGSGPWYALLSTHLLLHFTRMGFMFITGLVLFLNYYKKPSINYWSFWLKRYKGSGIPYLFWNAFLLLITAIATSSLGTFGSQWLGAILHGDHFYMYYILVVFQLYLIFPLLIMLFKKTITLRNHLIVLSISFLIQLAFLFFTKYTYPYISHAGWPYMFVHYGNFVLSYQFYFIAGAFVSAHYETTISFLKKYQRIIFSITGLLALGTFGLFYYNWHILKLSEHLTELVHQPYLLFYASFMVISVFLISLKYAERRSQANWQPFAKFVAMSSKISFGIYLSQSLSLMILTAILSLFTLPNWTLILILPFAYIFALGGAWLTSYFCMQIPPFGILVGRPNHQKLKLHRKIISSNNNFDSTKIQE</sequence>
<evidence type="ECO:0000256" key="3">
    <source>
        <dbReference type="ARBA" id="ARBA00022475"/>
    </source>
</evidence>
<comment type="similarity">
    <text evidence="2">Belongs to the acyltransferase 3 family.</text>
</comment>
<dbReference type="PANTHER" id="PTHR40074:SF2">
    <property type="entry name" value="O-ACETYLTRANSFERASE WECH"/>
    <property type="match status" value="1"/>
</dbReference>
<feature type="transmembrane region" description="Helical" evidence="7">
    <location>
        <begin position="45"/>
        <end position="74"/>
    </location>
</feature>
<feature type="transmembrane region" description="Helical" evidence="7">
    <location>
        <begin position="20"/>
        <end position="39"/>
    </location>
</feature>
<keyword evidence="10" id="KW-1185">Reference proteome</keyword>
<comment type="caution">
    <text evidence="9">The sequence shown here is derived from an EMBL/GenBank/DDBJ whole genome shotgun (WGS) entry which is preliminary data.</text>
</comment>
<evidence type="ECO:0000256" key="4">
    <source>
        <dbReference type="ARBA" id="ARBA00022692"/>
    </source>
</evidence>
<evidence type="ECO:0000256" key="5">
    <source>
        <dbReference type="ARBA" id="ARBA00022989"/>
    </source>
</evidence>
<dbReference type="RefSeq" id="WP_057889719.1">
    <property type="nucleotide sequence ID" value="NZ_AZFE01000031.1"/>
</dbReference>
<evidence type="ECO:0000313" key="10">
    <source>
        <dbReference type="Proteomes" id="UP000051697"/>
    </source>
</evidence>
<comment type="subcellular location">
    <subcellularLocation>
        <location evidence="1">Cell membrane</location>
        <topology evidence="1">Multi-pass membrane protein</topology>
    </subcellularLocation>
</comment>
<gene>
    <name evidence="9" type="ORF">FC70_GL000753</name>
</gene>
<dbReference type="OrthoDB" id="65129at2"/>
<reference evidence="9 10" key="1">
    <citation type="journal article" date="2015" name="Genome Announc.">
        <title>Expanding the biotechnology potential of lactobacilli through comparative genomics of 213 strains and associated genera.</title>
        <authorList>
            <person name="Sun Z."/>
            <person name="Harris H.M."/>
            <person name="McCann A."/>
            <person name="Guo C."/>
            <person name="Argimon S."/>
            <person name="Zhang W."/>
            <person name="Yang X."/>
            <person name="Jeffery I.B."/>
            <person name="Cooney J.C."/>
            <person name="Kagawa T.F."/>
            <person name="Liu W."/>
            <person name="Song Y."/>
            <person name="Salvetti E."/>
            <person name="Wrobel A."/>
            <person name="Rasinkangas P."/>
            <person name="Parkhill J."/>
            <person name="Rea M.C."/>
            <person name="O'Sullivan O."/>
            <person name="Ritari J."/>
            <person name="Douillard F.P."/>
            <person name="Paul Ross R."/>
            <person name="Yang R."/>
            <person name="Briner A.E."/>
            <person name="Felis G.E."/>
            <person name="de Vos W.M."/>
            <person name="Barrangou R."/>
            <person name="Klaenhammer T.R."/>
            <person name="Caufield P.W."/>
            <person name="Cui Y."/>
            <person name="Zhang H."/>
            <person name="O'Toole P.W."/>
        </authorList>
    </citation>
    <scope>NUCLEOTIDE SEQUENCE [LARGE SCALE GENOMIC DNA]</scope>
    <source>
        <strain evidence="9 10">DSM 15707</strain>
    </source>
</reference>
<name>A0A0R1RM09_9LACO</name>
<keyword evidence="3" id="KW-1003">Cell membrane</keyword>
<dbReference type="AlphaFoldDB" id="A0A0R1RM09"/>
<evidence type="ECO:0000256" key="1">
    <source>
        <dbReference type="ARBA" id="ARBA00004651"/>
    </source>
</evidence>
<protein>
    <recommendedName>
        <fullName evidence="8">Acyltransferase 3 domain-containing protein</fullName>
    </recommendedName>
</protein>
<dbReference type="PANTHER" id="PTHR40074">
    <property type="entry name" value="O-ACETYLTRANSFERASE WECH"/>
    <property type="match status" value="1"/>
</dbReference>